<feature type="compositionally biased region" description="Basic and acidic residues" evidence="1">
    <location>
        <begin position="1491"/>
        <end position="1502"/>
    </location>
</feature>
<sequence length="1502" mass="158467">MTAAQAFRHRAPTLLRTELAKNAILSDEILRGVVTCWCSNKSKACTGPEPLPANGGKHNADDTSRPKSRNTGVKNTSGSSRGKSPKVNGSQAVAALAAGFANLVVPQPFMSHSGLTWLLASASSLRGLHGAAISNRPMAATMVTEGLPSASPMMMNAVTNRTDINGKPDLTTRPKKRNKAEEQEILEQVHNCTDAEDLMDLLKSTVGVSETAISAGVHSSGRPSVSDSVVVEALLRLSTLPRSQPPPVSEEVQARRRRRRQRREAAAAAIATKDAGPLPPPPPVGADPAAPGSDEWWRYRRAVIVSLFRQLTPSYGTMDLTTRVALLEACSHLTWLLGHFSESKPARGGGDNDVSDAAAGDQRHPAQALLDAVLKRDGGSNLLVPASPQLLVRSCDVDGVDKPTPPSLASLAARLLASMGRLRYRDREALANLLPPLMTRRSNLTAADLACVVTAAAELRPLADPYVPWSHVCDGLAAPGALPQLTAEELVRLAQALAGTGAIRSDGGKGRGSGRDPDSDSDVESLLPSYHEEDGDDLIEYGVSSSRGDRGGNGVPSGGRGYDVAYGAPERAGEWTGADAEERLLAALGREVSERARLGGGGLSGGQVVRLMVAAARLGLRDTEILQPLAAAARRHLPFLRPDEVSQLMCATARLGFVDPALIDAVSYTVSAIQSTDPMSYNVRSLAIVSWALACHGRPCPDLFSDNTATALINGMRITPMSLTPSSTPSSNLPPPSHLTRPPPQPPSQATPTSRSLSGKGPSGAQQEVEAAAALVQPDPQQQLRLRPYEVANSLWAFARQNARHRGLTLAAMRRCADWQRRGRLPRSSLVKVLWAATKMGYTPGADGGADSGGWRRRREEVAPGLGGGGEYDDAHSDALLLAERVAELVIGQAQRFTGPELVQAAEALEPYCTAGGPLYDKYGRDVYQRLMEVARSRVASLRPDACVALLSTLSRATAASGGLDRTSPSVPASSPPLPSLDSRLLLRAQQRLMGPMESGQLSIAQLLEVMEVLRRADARNAPSLPGLEQQLLRLVGEADEGDDDGGVVAARAPPLSGEQAVAALVNLGSLQRHGAAAELFRLTHRQVTSSLEQQSPEGIARLLRLLGAAALRGRRQTAAEVAAAMMPAPSGARNKSNRVAGWQHQPQPLRQEMQAAVAMTVLGSGLVTFLDAAWVSMQRPGGFERLSTSQLVDAVWGLAACGYDEPRAYDELATRLQGRVKNLPAWSLARIAAAMHGHGLNDNSSTPKTTATAIATAVSGACRSRGGSSPPPPQPAGLATTQHDGKGGGGRPPSHLERHPELAERIAKYGTRELTRLGSGAKPQDLATLVEVFASAAPQYGGLFLAAAHRARRWLKEAAELEEGGGARTGGGTDDGEGGGGQAGDLREAVIRVRAACEAAGYDVSEVLGSASEPARNVGSTDGAERGKGRGVRTSGRLRKVYGGAPASLREGWEPPRGLGSPRRSQQQELADSWAPGPGSGGGERARRRRADDRRVEDLSW</sequence>
<keyword evidence="5" id="KW-1185">Reference proteome</keyword>
<accession>A0A8J4G6L3</accession>
<gene>
    <name evidence="2" type="ORF">Vretifemale_5910</name>
    <name evidence="3" type="ORF">Vretimale_5881</name>
</gene>
<dbReference type="EMBL" id="BNCP01000008">
    <property type="protein sequence ID" value="GIL76312.1"/>
    <property type="molecule type" value="Genomic_DNA"/>
</dbReference>
<feature type="compositionally biased region" description="Pro residues" evidence="1">
    <location>
        <begin position="732"/>
        <end position="749"/>
    </location>
</feature>
<proteinExistence type="predicted"/>
<feature type="region of interest" description="Disordered" evidence="1">
    <location>
        <begin position="1363"/>
        <end position="1384"/>
    </location>
</feature>
<organism evidence="3 4">
    <name type="scientific">Volvox reticuliferus</name>
    <dbReference type="NCBI Taxonomy" id="1737510"/>
    <lineage>
        <taxon>Eukaryota</taxon>
        <taxon>Viridiplantae</taxon>
        <taxon>Chlorophyta</taxon>
        <taxon>core chlorophytes</taxon>
        <taxon>Chlorophyceae</taxon>
        <taxon>CS clade</taxon>
        <taxon>Chlamydomonadales</taxon>
        <taxon>Volvocaceae</taxon>
        <taxon>Volvox</taxon>
    </lineage>
</organism>
<evidence type="ECO:0000313" key="2">
    <source>
        <dbReference type="EMBL" id="GIL76312.1"/>
    </source>
</evidence>
<evidence type="ECO:0000313" key="4">
    <source>
        <dbReference type="Proteomes" id="UP000722791"/>
    </source>
</evidence>
<feature type="compositionally biased region" description="Polar residues" evidence="1">
    <location>
        <begin position="69"/>
        <end position="82"/>
    </location>
</feature>
<name>A0A8J4G6L3_9CHLO</name>
<reference evidence="3" key="1">
    <citation type="journal article" date="2021" name="Proc. Natl. Acad. Sci. U.S.A.">
        <title>Three genomes in the algal genus Volvox reveal the fate of a haploid sex-determining region after a transition to homothallism.</title>
        <authorList>
            <person name="Yamamoto K."/>
            <person name="Hamaji T."/>
            <person name="Kawai-Toyooka H."/>
            <person name="Matsuzaki R."/>
            <person name="Takahashi F."/>
            <person name="Nishimura Y."/>
            <person name="Kawachi M."/>
            <person name="Noguchi H."/>
            <person name="Minakuchi Y."/>
            <person name="Umen J.G."/>
            <person name="Toyoda A."/>
            <person name="Nozaki H."/>
        </authorList>
    </citation>
    <scope>NUCLEOTIDE SEQUENCE</scope>
    <source>
        <strain evidence="3">NIES-3785</strain>
        <strain evidence="2">NIES-3786</strain>
    </source>
</reference>
<feature type="region of interest" description="Disordered" evidence="1">
    <location>
        <begin position="1261"/>
        <end position="1299"/>
    </location>
</feature>
<feature type="compositionally biased region" description="Gly residues" evidence="1">
    <location>
        <begin position="1365"/>
        <end position="1384"/>
    </location>
</feature>
<dbReference type="Proteomes" id="UP000722791">
    <property type="component" value="Unassembled WGS sequence"/>
</dbReference>
<dbReference type="EMBL" id="BNCQ01000008">
    <property type="protein sequence ID" value="GIM01010.1"/>
    <property type="molecule type" value="Genomic_DNA"/>
</dbReference>
<evidence type="ECO:0000313" key="5">
    <source>
        <dbReference type="Proteomes" id="UP000747110"/>
    </source>
</evidence>
<dbReference type="Proteomes" id="UP000747110">
    <property type="component" value="Unassembled WGS sequence"/>
</dbReference>
<feature type="region of interest" description="Disordered" evidence="1">
    <location>
        <begin position="240"/>
        <end position="290"/>
    </location>
</feature>
<feature type="region of interest" description="Disordered" evidence="1">
    <location>
        <begin position="960"/>
        <end position="979"/>
    </location>
</feature>
<feature type="region of interest" description="Disordered" evidence="1">
    <location>
        <begin position="845"/>
        <end position="871"/>
    </location>
</feature>
<feature type="region of interest" description="Disordered" evidence="1">
    <location>
        <begin position="47"/>
        <end position="87"/>
    </location>
</feature>
<feature type="region of interest" description="Disordered" evidence="1">
    <location>
        <begin position="502"/>
        <end position="561"/>
    </location>
</feature>
<protein>
    <submittedName>
        <fullName evidence="3">Uncharacterized protein</fullName>
    </submittedName>
</protein>
<feature type="compositionally biased region" description="Low complexity" evidence="1">
    <location>
        <begin position="720"/>
        <end position="731"/>
    </location>
</feature>
<feature type="region of interest" description="Disordered" evidence="1">
    <location>
        <begin position="720"/>
        <end position="768"/>
    </location>
</feature>
<dbReference type="OrthoDB" id="552836at2759"/>
<feature type="compositionally biased region" description="Basic and acidic residues" evidence="1">
    <location>
        <begin position="506"/>
        <end position="518"/>
    </location>
</feature>
<comment type="caution">
    <text evidence="3">The sequence shown here is derived from an EMBL/GenBank/DDBJ whole genome shotgun (WGS) entry which is preliminary data.</text>
</comment>
<evidence type="ECO:0000256" key="1">
    <source>
        <dbReference type="SAM" id="MobiDB-lite"/>
    </source>
</evidence>
<feature type="region of interest" description="Disordered" evidence="1">
    <location>
        <begin position="1414"/>
        <end position="1502"/>
    </location>
</feature>
<evidence type="ECO:0000313" key="3">
    <source>
        <dbReference type="EMBL" id="GIM01010.1"/>
    </source>
</evidence>
<feature type="compositionally biased region" description="Gly residues" evidence="1">
    <location>
        <begin position="551"/>
        <end position="561"/>
    </location>
</feature>